<name>A0A517R5I0_9PLAN</name>
<sequence>MRKSEFLSGVIAASLGIVISVGGIQTAAAHDSSLNATVQHDEITPHVVSSTELADSIESEPRTGTLIFTQGDCLAVKVFSASSFTHVAGLVVGDDGEVLVYESQNGVGVRKMPLRAYLRIQEGCDLSICRPARVMDVKQRVEFVEHLESQLGRPYLVRHHLTGNRAHGIHCAEYMTDALMSAKLLHARKPPKVSPASLRQGAIETGLYDAAQSVFVSEIEPVAVEGQNWCDQMWLDTVVCTKNCWKTIRSCVLCK</sequence>
<gene>
    <name evidence="1" type="ORF">Pan189_35470</name>
</gene>
<reference evidence="1 2" key="1">
    <citation type="submission" date="2019-02" db="EMBL/GenBank/DDBJ databases">
        <title>Deep-cultivation of Planctomycetes and their phenomic and genomic characterization uncovers novel biology.</title>
        <authorList>
            <person name="Wiegand S."/>
            <person name="Jogler M."/>
            <person name="Boedeker C."/>
            <person name="Pinto D."/>
            <person name="Vollmers J."/>
            <person name="Rivas-Marin E."/>
            <person name="Kohn T."/>
            <person name="Peeters S.H."/>
            <person name="Heuer A."/>
            <person name="Rast P."/>
            <person name="Oberbeckmann S."/>
            <person name="Bunk B."/>
            <person name="Jeske O."/>
            <person name="Meyerdierks A."/>
            <person name="Storesund J.E."/>
            <person name="Kallscheuer N."/>
            <person name="Luecker S."/>
            <person name="Lage O.M."/>
            <person name="Pohl T."/>
            <person name="Merkel B.J."/>
            <person name="Hornburger P."/>
            <person name="Mueller R.-W."/>
            <person name="Bruemmer F."/>
            <person name="Labrenz M."/>
            <person name="Spormann A.M."/>
            <person name="Op den Camp H."/>
            <person name="Overmann J."/>
            <person name="Amann R."/>
            <person name="Jetten M.S.M."/>
            <person name="Mascher T."/>
            <person name="Medema M.H."/>
            <person name="Devos D.P."/>
            <person name="Kaster A.-K."/>
            <person name="Ovreas L."/>
            <person name="Rohde M."/>
            <person name="Galperin M.Y."/>
            <person name="Jogler C."/>
        </authorList>
    </citation>
    <scope>NUCLEOTIDE SEQUENCE [LARGE SCALE GENOMIC DNA]</scope>
    <source>
        <strain evidence="1 2">Pan189</strain>
    </source>
</reference>
<dbReference type="RefSeq" id="WP_310820695.1">
    <property type="nucleotide sequence ID" value="NZ_CP036268.1"/>
</dbReference>
<dbReference type="Pfam" id="PF05708">
    <property type="entry name" value="Peptidase_C92"/>
    <property type="match status" value="1"/>
</dbReference>
<dbReference type="Proteomes" id="UP000317318">
    <property type="component" value="Chromosome"/>
</dbReference>
<evidence type="ECO:0000313" key="1">
    <source>
        <dbReference type="EMBL" id="QDT39144.1"/>
    </source>
</evidence>
<proteinExistence type="predicted"/>
<evidence type="ECO:0000313" key="2">
    <source>
        <dbReference type="Proteomes" id="UP000317318"/>
    </source>
</evidence>
<dbReference type="AlphaFoldDB" id="A0A517R5I0"/>
<dbReference type="InterPro" id="IPR024453">
    <property type="entry name" value="Peptidase_C92"/>
</dbReference>
<dbReference type="EMBL" id="CP036268">
    <property type="protein sequence ID" value="QDT39144.1"/>
    <property type="molecule type" value="Genomic_DNA"/>
</dbReference>
<dbReference type="Gene3D" id="3.90.1720.10">
    <property type="entry name" value="endopeptidase domain like (from Nostoc punctiforme)"/>
    <property type="match status" value="1"/>
</dbReference>
<evidence type="ECO:0008006" key="3">
    <source>
        <dbReference type="Google" id="ProtNLM"/>
    </source>
</evidence>
<protein>
    <recommendedName>
        <fullName evidence="3">Permuted papain-like amidase enzyme, YaeF/YiiX, C92 family</fullName>
    </recommendedName>
</protein>
<dbReference type="SUPFAM" id="SSF54001">
    <property type="entry name" value="Cysteine proteinases"/>
    <property type="match status" value="1"/>
</dbReference>
<dbReference type="KEGG" id="svp:Pan189_35470"/>
<keyword evidence="2" id="KW-1185">Reference proteome</keyword>
<organism evidence="1 2">
    <name type="scientific">Stratiformator vulcanicus</name>
    <dbReference type="NCBI Taxonomy" id="2527980"/>
    <lineage>
        <taxon>Bacteria</taxon>
        <taxon>Pseudomonadati</taxon>
        <taxon>Planctomycetota</taxon>
        <taxon>Planctomycetia</taxon>
        <taxon>Planctomycetales</taxon>
        <taxon>Planctomycetaceae</taxon>
        <taxon>Stratiformator</taxon>
    </lineage>
</organism>
<accession>A0A517R5I0</accession>
<dbReference type="InterPro" id="IPR038765">
    <property type="entry name" value="Papain-like_cys_pep_sf"/>
</dbReference>